<feature type="compositionally biased region" description="Basic and acidic residues" evidence="2">
    <location>
        <begin position="592"/>
        <end position="601"/>
    </location>
</feature>
<feature type="compositionally biased region" description="Gly residues" evidence="2">
    <location>
        <begin position="547"/>
        <end position="556"/>
    </location>
</feature>
<keyword evidence="1" id="KW-0175">Coiled coil</keyword>
<feature type="coiled-coil region" evidence="1">
    <location>
        <begin position="304"/>
        <end position="419"/>
    </location>
</feature>
<dbReference type="AlphaFoldDB" id="A0AB34JHR3"/>
<keyword evidence="4" id="KW-1185">Reference proteome</keyword>
<protein>
    <recommendedName>
        <fullName evidence="5">Cilia- and flagella-associated protein 157</fullName>
    </recommendedName>
</protein>
<proteinExistence type="predicted"/>
<reference evidence="3 4" key="1">
    <citation type="journal article" date="2024" name="Science">
        <title>Giant polyketide synthase enzymes in the biosynthesis of giant marine polyether toxins.</title>
        <authorList>
            <person name="Fallon T.R."/>
            <person name="Shende V.V."/>
            <person name="Wierzbicki I.H."/>
            <person name="Pendleton A.L."/>
            <person name="Watervoot N.F."/>
            <person name="Auber R.P."/>
            <person name="Gonzalez D.J."/>
            <person name="Wisecaver J.H."/>
            <person name="Moore B.S."/>
        </authorList>
    </citation>
    <scope>NUCLEOTIDE SEQUENCE [LARGE SCALE GENOMIC DNA]</scope>
    <source>
        <strain evidence="3 4">12B1</strain>
    </source>
</reference>
<name>A0AB34JHR3_PRYPA</name>
<feature type="coiled-coil region" evidence="1">
    <location>
        <begin position="53"/>
        <end position="123"/>
    </location>
</feature>
<feature type="region of interest" description="Disordered" evidence="2">
    <location>
        <begin position="498"/>
        <end position="614"/>
    </location>
</feature>
<gene>
    <name evidence="3" type="ORF">AB1Y20_021093</name>
</gene>
<organism evidence="3 4">
    <name type="scientific">Prymnesium parvum</name>
    <name type="common">Toxic golden alga</name>
    <dbReference type="NCBI Taxonomy" id="97485"/>
    <lineage>
        <taxon>Eukaryota</taxon>
        <taxon>Haptista</taxon>
        <taxon>Haptophyta</taxon>
        <taxon>Prymnesiophyceae</taxon>
        <taxon>Prymnesiales</taxon>
        <taxon>Prymnesiaceae</taxon>
        <taxon>Prymnesium</taxon>
    </lineage>
</organism>
<evidence type="ECO:0008006" key="5">
    <source>
        <dbReference type="Google" id="ProtNLM"/>
    </source>
</evidence>
<evidence type="ECO:0000313" key="4">
    <source>
        <dbReference type="Proteomes" id="UP001515480"/>
    </source>
</evidence>
<feature type="compositionally biased region" description="Polar residues" evidence="2">
    <location>
        <begin position="516"/>
        <end position="525"/>
    </location>
</feature>
<accession>A0AB34JHR3</accession>
<evidence type="ECO:0000256" key="1">
    <source>
        <dbReference type="SAM" id="Coils"/>
    </source>
</evidence>
<evidence type="ECO:0000256" key="2">
    <source>
        <dbReference type="SAM" id="MobiDB-lite"/>
    </source>
</evidence>
<sequence>MHPSHSDAALRARGLPDSCPLLSGRSSQLLSAPPDERARPIDDEILRLNDENIGRLRAERAALHDAIQRLLKEVDAASVASARQAAEEAYARDRRARDRRHELDTLRLEIARARRRLRQIDDEQQAVLLRHLPTRAEGLELSHLRQTVERAGRRSSEAGEQAELFEFESGKYRLMLDRVHADMVVRAAEKNRLANLLRTERDEGEEAALLVKRRHAEREQAEKATLAAQAELFKFRKQWKDMLKYYEKKTAELKEAAAVRSRHEEERRKIALEVVGSDESALNQQERRMKRRRASLSFLTKNQLEQANNKIKSLDELFQMLQSATGAQSVGQALERFERTRQTCEQISAQVEELVQHIHETKAEIDGTEEELQNYVYSVPDGNVERQALAAKEEKLAAAEQTQAQLRSKLATLRLHERETREFLHNALKRLAPVRMPASWSHEESPSASAREKGHEWEALVPVVVKKVDRLAQVLLSIHPPGGYASVNVPATWRQSKAAARHEGAERPSSALLWRGSSSVETCEGTTAAPAAAPASDTRPPALGKGRSAGGAGGSSHAGSSDVLPKSLARGGSTLVHSRRTAEDLNSNLRVRPQELERDVAPAEEDDSVVEEEPLRREEIKAEAMRATRAHRRKCLAQLTQRASQRVVKPGTKCQFLDERTILQNSNCNSVCDSATLGARPASANADGRKLLNSSVGGMCTMPGLR</sequence>
<dbReference type="EMBL" id="JBGBPQ010000007">
    <property type="protein sequence ID" value="KAL1521429.1"/>
    <property type="molecule type" value="Genomic_DNA"/>
</dbReference>
<comment type="caution">
    <text evidence="3">The sequence shown here is derived from an EMBL/GenBank/DDBJ whole genome shotgun (WGS) entry which is preliminary data.</text>
</comment>
<evidence type="ECO:0000313" key="3">
    <source>
        <dbReference type="EMBL" id="KAL1521429.1"/>
    </source>
</evidence>
<feature type="compositionally biased region" description="Low complexity" evidence="2">
    <location>
        <begin position="526"/>
        <end position="546"/>
    </location>
</feature>
<feature type="compositionally biased region" description="Acidic residues" evidence="2">
    <location>
        <begin position="602"/>
        <end position="612"/>
    </location>
</feature>
<dbReference type="Proteomes" id="UP001515480">
    <property type="component" value="Unassembled WGS sequence"/>
</dbReference>